<evidence type="ECO:0000256" key="8">
    <source>
        <dbReference type="ARBA" id="ARBA00022840"/>
    </source>
</evidence>
<keyword evidence="7" id="KW-0418">Kinase</keyword>
<reference evidence="15" key="1">
    <citation type="submission" date="2016-11" db="EMBL/GenBank/DDBJ databases">
        <authorList>
            <person name="Varghese N."/>
            <person name="Submissions S."/>
        </authorList>
    </citation>
    <scope>NUCLEOTIDE SEQUENCE [LARGE SCALE GENOMIC DNA]</scope>
    <source>
        <strain evidence="15">DSM 13643</strain>
    </source>
</reference>
<dbReference type="AlphaFoldDB" id="A0A1M5TJ43"/>
<dbReference type="SUPFAM" id="SSF55874">
    <property type="entry name" value="ATPase domain of HSP90 chaperone/DNA topoisomerase II/histidine kinase"/>
    <property type="match status" value="1"/>
</dbReference>
<evidence type="ECO:0000256" key="6">
    <source>
        <dbReference type="ARBA" id="ARBA00022741"/>
    </source>
</evidence>
<feature type="transmembrane region" description="Helical" evidence="12">
    <location>
        <begin position="179"/>
        <end position="201"/>
    </location>
</feature>
<keyword evidence="11 12" id="KW-0472">Membrane</keyword>
<evidence type="ECO:0000256" key="11">
    <source>
        <dbReference type="ARBA" id="ARBA00023136"/>
    </source>
</evidence>
<accession>A0A1M5TJ43</accession>
<keyword evidence="5 12" id="KW-0812">Transmembrane</keyword>
<comment type="subcellular location">
    <subcellularLocation>
        <location evidence="1">Cell membrane</location>
        <topology evidence="1">Multi-pass membrane protein</topology>
    </subcellularLocation>
</comment>
<sequence>MKNNYVSIKKKLIISYVVIIIVLTCLSSYILYTNFILTKTYNSFIESILMLNEIQSYLGDSKKNLDKLLLTRSTNYIDLIYSSIDEARETIKKFQKTNITEDNYMITKDLLNLLNSYEKYSEETFRIALSSADERYIENYNKSNKVYSYIFKALEEINYNISRSGFENYSIMIQHNSKLFNILIFMLGIVLFGSLAFAYIFSINMVRSINKLTEAAKKVSKGNFDIGIIEIDSNDELSILAKAFNKMIDNIRFLLDEIKKKAELEKEAQFLALQSQINPHFLFNTLNVIAKMSLLEGGEKTCDLIESLSDMLRYNLRKIDSSVMIYEELKNIEEYVKIQRTRFLDRIDFYKDVDENVLKYYIPALTIQPLVENAFIHGLEGKEDKGIIELLIKDEDEFIRIEVRDNGKGFDFDKNTEETKGHTTGIGLKNVKERLNIFFKGKSQMYIKNRDEGHGAVVGILIPKVGKQNV</sequence>
<gene>
    <name evidence="14" type="ORF">SAMN02745135_01018</name>
</gene>
<evidence type="ECO:0000256" key="12">
    <source>
        <dbReference type="SAM" id="Phobius"/>
    </source>
</evidence>
<dbReference type="Proteomes" id="UP000183967">
    <property type="component" value="Unassembled WGS sequence"/>
</dbReference>
<evidence type="ECO:0000256" key="7">
    <source>
        <dbReference type="ARBA" id="ARBA00022777"/>
    </source>
</evidence>
<keyword evidence="3" id="KW-0597">Phosphoprotein</keyword>
<dbReference type="EMBL" id="FQXO01000022">
    <property type="protein sequence ID" value="SHH50792.1"/>
    <property type="molecule type" value="Genomic_DNA"/>
</dbReference>
<dbReference type="CDD" id="cd06225">
    <property type="entry name" value="HAMP"/>
    <property type="match status" value="1"/>
</dbReference>
<dbReference type="Pfam" id="PF00672">
    <property type="entry name" value="HAMP"/>
    <property type="match status" value="1"/>
</dbReference>
<keyword evidence="6" id="KW-0547">Nucleotide-binding</keyword>
<dbReference type="InterPro" id="IPR003660">
    <property type="entry name" value="HAMP_dom"/>
</dbReference>
<keyword evidence="10" id="KW-0902">Two-component regulatory system</keyword>
<evidence type="ECO:0000256" key="9">
    <source>
        <dbReference type="ARBA" id="ARBA00022989"/>
    </source>
</evidence>
<dbReference type="GO" id="GO:0005886">
    <property type="term" value="C:plasma membrane"/>
    <property type="evidence" value="ECO:0007669"/>
    <property type="project" value="UniProtKB-SubCell"/>
</dbReference>
<evidence type="ECO:0000256" key="4">
    <source>
        <dbReference type="ARBA" id="ARBA00022679"/>
    </source>
</evidence>
<dbReference type="Pfam" id="PF02518">
    <property type="entry name" value="HATPase_c"/>
    <property type="match status" value="1"/>
</dbReference>
<dbReference type="SUPFAM" id="SSF158472">
    <property type="entry name" value="HAMP domain-like"/>
    <property type="match status" value="1"/>
</dbReference>
<keyword evidence="8" id="KW-0067">ATP-binding</keyword>
<dbReference type="PANTHER" id="PTHR34220">
    <property type="entry name" value="SENSOR HISTIDINE KINASE YPDA"/>
    <property type="match status" value="1"/>
</dbReference>
<dbReference type="Gene3D" id="3.30.565.10">
    <property type="entry name" value="Histidine kinase-like ATPase, C-terminal domain"/>
    <property type="match status" value="1"/>
</dbReference>
<evidence type="ECO:0000259" key="13">
    <source>
        <dbReference type="PROSITE" id="PS50885"/>
    </source>
</evidence>
<evidence type="ECO:0000256" key="5">
    <source>
        <dbReference type="ARBA" id="ARBA00022692"/>
    </source>
</evidence>
<dbReference type="GO" id="GO:0000155">
    <property type="term" value="F:phosphorelay sensor kinase activity"/>
    <property type="evidence" value="ECO:0007669"/>
    <property type="project" value="InterPro"/>
</dbReference>
<dbReference type="InterPro" id="IPR036890">
    <property type="entry name" value="HATPase_C_sf"/>
</dbReference>
<name>A0A1M5TJ43_9FIRM</name>
<dbReference type="InterPro" id="IPR010559">
    <property type="entry name" value="Sig_transdc_His_kin_internal"/>
</dbReference>
<dbReference type="OrthoDB" id="9809348at2"/>
<proteinExistence type="predicted"/>
<dbReference type="Pfam" id="PF06580">
    <property type="entry name" value="His_kinase"/>
    <property type="match status" value="1"/>
</dbReference>
<evidence type="ECO:0000256" key="3">
    <source>
        <dbReference type="ARBA" id="ARBA00022553"/>
    </source>
</evidence>
<evidence type="ECO:0000256" key="1">
    <source>
        <dbReference type="ARBA" id="ARBA00004651"/>
    </source>
</evidence>
<dbReference type="InterPro" id="IPR003594">
    <property type="entry name" value="HATPase_dom"/>
</dbReference>
<dbReference type="Gene3D" id="6.10.340.10">
    <property type="match status" value="1"/>
</dbReference>
<dbReference type="GO" id="GO:0005524">
    <property type="term" value="F:ATP binding"/>
    <property type="evidence" value="ECO:0007669"/>
    <property type="project" value="UniProtKB-KW"/>
</dbReference>
<feature type="domain" description="HAMP" evidence="13">
    <location>
        <begin position="203"/>
        <end position="256"/>
    </location>
</feature>
<dbReference type="InterPro" id="IPR050640">
    <property type="entry name" value="Bact_2-comp_sensor_kinase"/>
</dbReference>
<evidence type="ECO:0000256" key="2">
    <source>
        <dbReference type="ARBA" id="ARBA00022475"/>
    </source>
</evidence>
<evidence type="ECO:0000256" key="10">
    <source>
        <dbReference type="ARBA" id="ARBA00023012"/>
    </source>
</evidence>
<feature type="transmembrane region" description="Helical" evidence="12">
    <location>
        <begin position="12"/>
        <end position="32"/>
    </location>
</feature>
<dbReference type="PROSITE" id="PS50885">
    <property type="entry name" value="HAMP"/>
    <property type="match status" value="1"/>
</dbReference>
<organism evidence="14 15">
    <name type="scientific">Caloranaerobacter azorensis DSM 13643</name>
    <dbReference type="NCBI Taxonomy" id="1121264"/>
    <lineage>
        <taxon>Bacteria</taxon>
        <taxon>Bacillati</taxon>
        <taxon>Bacillota</taxon>
        <taxon>Tissierellia</taxon>
        <taxon>Tissierellales</taxon>
        <taxon>Thermohalobacteraceae</taxon>
        <taxon>Caloranaerobacter</taxon>
    </lineage>
</organism>
<protein>
    <submittedName>
        <fullName evidence="14">HAMP domain-containing protein</fullName>
    </submittedName>
</protein>
<evidence type="ECO:0000313" key="14">
    <source>
        <dbReference type="EMBL" id="SHH50792.1"/>
    </source>
</evidence>
<dbReference type="PANTHER" id="PTHR34220:SF11">
    <property type="entry name" value="SENSOR PROTEIN KINASE HPTS"/>
    <property type="match status" value="1"/>
</dbReference>
<keyword evidence="2" id="KW-1003">Cell membrane</keyword>
<keyword evidence="15" id="KW-1185">Reference proteome</keyword>
<dbReference type="SMART" id="SM00304">
    <property type="entry name" value="HAMP"/>
    <property type="match status" value="1"/>
</dbReference>
<dbReference type="RefSeq" id="WP_073196000.1">
    <property type="nucleotide sequence ID" value="NZ_FQXO01000022.1"/>
</dbReference>
<keyword evidence="9 12" id="KW-1133">Transmembrane helix</keyword>
<evidence type="ECO:0000313" key="15">
    <source>
        <dbReference type="Proteomes" id="UP000183967"/>
    </source>
</evidence>
<keyword evidence="4" id="KW-0808">Transferase</keyword>